<sequence length="262" mass="28587">MRVYDRERQEWAGGRRERLYHPDQYLDLPRQRRVLERTGVVLAVVGVCFGVWAFAWKDEPEPPPAATTSQGESAPAETGGSDPADSAPEDSPTVADAGSGVLPDGYEEAQDEEGFRVAVPTGWSRESSASQFGIDIVNYRSSDGSRRLQIFQVMEDSPYGSLQAAQTESTKLDGYELIELTEISSSPYAAAEHEYRASEIAGESDTGSVRHVIDHRFEASDGNRYALVAYGPDNADATERDLVDTAVTWFCPPDTTCPTPAG</sequence>
<dbReference type="RefSeq" id="WP_176578689.1">
    <property type="nucleotide sequence ID" value="NZ_CBDRGH010000010.1"/>
</dbReference>
<name>A0A7H8TLY6_STRCX</name>
<keyword evidence="4" id="KW-1185">Reference proteome</keyword>
<dbReference type="AlphaFoldDB" id="A0A7H8TLY6"/>
<dbReference type="EMBL" id="CP056041">
    <property type="protein sequence ID" value="QKZ24118.1"/>
    <property type="molecule type" value="Genomic_DNA"/>
</dbReference>
<evidence type="ECO:0000256" key="2">
    <source>
        <dbReference type="SAM" id="Phobius"/>
    </source>
</evidence>
<proteinExistence type="predicted"/>
<keyword evidence="2" id="KW-1133">Transmembrane helix</keyword>
<protein>
    <recommendedName>
        <fullName evidence="5">Serine/arginine repetitive matrix protein 2</fullName>
    </recommendedName>
</protein>
<feature type="transmembrane region" description="Helical" evidence="2">
    <location>
        <begin position="38"/>
        <end position="56"/>
    </location>
</feature>
<keyword evidence="2" id="KW-0812">Transmembrane</keyword>
<evidence type="ECO:0008006" key="5">
    <source>
        <dbReference type="Google" id="ProtNLM"/>
    </source>
</evidence>
<keyword evidence="2" id="KW-0472">Membrane</keyword>
<gene>
    <name evidence="3" type="ORF">HUT05_46335</name>
</gene>
<accession>A0A7H8TLY6</accession>
<organism evidence="3 4">
    <name type="scientific">Streptomyces chartreusis</name>
    <dbReference type="NCBI Taxonomy" id="1969"/>
    <lineage>
        <taxon>Bacteria</taxon>
        <taxon>Bacillati</taxon>
        <taxon>Actinomycetota</taxon>
        <taxon>Actinomycetes</taxon>
        <taxon>Kitasatosporales</taxon>
        <taxon>Streptomycetaceae</taxon>
        <taxon>Streptomyces</taxon>
    </lineage>
</organism>
<feature type="region of interest" description="Disordered" evidence="1">
    <location>
        <begin position="60"/>
        <end position="111"/>
    </location>
</feature>
<dbReference type="Proteomes" id="UP000509418">
    <property type="component" value="Chromosome"/>
</dbReference>
<evidence type="ECO:0000313" key="4">
    <source>
        <dbReference type="Proteomes" id="UP000509418"/>
    </source>
</evidence>
<evidence type="ECO:0000313" key="3">
    <source>
        <dbReference type="EMBL" id="QKZ24118.1"/>
    </source>
</evidence>
<reference evidence="3 4" key="1">
    <citation type="submission" date="2020-06" db="EMBL/GenBank/DDBJ databases">
        <title>Genome mining for natural products.</title>
        <authorList>
            <person name="Zhang B."/>
            <person name="Shi J."/>
            <person name="Ge H."/>
        </authorList>
    </citation>
    <scope>NUCLEOTIDE SEQUENCE [LARGE SCALE GENOMIC DNA]</scope>
    <source>
        <strain evidence="3 4">NA02069</strain>
    </source>
</reference>
<evidence type="ECO:0000256" key="1">
    <source>
        <dbReference type="SAM" id="MobiDB-lite"/>
    </source>
</evidence>